<accession>A0A9Q1JG05</accession>
<dbReference type="PANTHER" id="PTHR31286">
    <property type="entry name" value="GLYCINE-RICH CELL WALL STRUCTURAL PROTEIN 1.8-LIKE"/>
    <property type="match status" value="1"/>
</dbReference>
<dbReference type="AlphaFoldDB" id="A0A9Q1JG05"/>
<dbReference type="Proteomes" id="UP001153076">
    <property type="component" value="Unassembled WGS sequence"/>
</dbReference>
<evidence type="ECO:0000313" key="2">
    <source>
        <dbReference type="Proteomes" id="UP001153076"/>
    </source>
</evidence>
<gene>
    <name evidence="1" type="ORF">Cgig2_019832</name>
</gene>
<evidence type="ECO:0008006" key="3">
    <source>
        <dbReference type="Google" id="ProtNLM"/>
    </source>
</evidence>
<comment type="caution">
    <text evidence="1">The sequence shown here is derived from an EMBL/GenBank/DDBJ whole genome shotgun (WGS) entry which is preliminary data.</text>
</comment>
<name>A0A9Q1JG05_9CARY</name>
<dbReference type="OrthoDB" id="1108329at2759"/>
<reference evidence="1" key="1">
    <citation type="submission" date="2022-04" db="EMBL/GenBank/DDBJ databases">
        <title>Carnegiea gigantea Genome sequencing and assembly v2.</title>
        <authorList>
            <person name="Copetti D."/>
            <person name="Sanderson M.J."/>
            <person name="Burquez A."/>
            <person name="Wojciechowski M.F."/>
        </authorList>
    </citation>
    <scope>NUCLEOTIDE SEQUENCE</scope>
    <source>
        <strain evidence="1">SGP5-SGP5p</strain>
        <tissue evidence="1">Aerial part</tissue>
    </source>
</reference>
<keyword evidence="2" id="KW-1185">Reference proteome</keyword>
<protein>
    <recommendedName>
        <fullName evidence="3">DUF4283 domain-containing protein</fullName>
    </recommendedName>
</protein>
<dbReference type="PANTHER" id="PTHR31286:SF167">
    <property type="entry name" value="OS09G0268800 PROTEIN"/>
    <property type="match status" value="1"/>
</dbReference>
<dbReference type="InterPro" id="IPR040256">
    <property type="entry name" value="At4g02000-like"/>
</dbReference>
<proteinExistence type="predicted"/>
<sequence length="275" mass="31258">MATGLEEAWEGMKLTEAKAAVVEYAEGTPNERREQIGLCLIGKLYTENNFNVGVMKTGVVIEDLDKNLFSFQFFSPADKIHVLHEGPWAFDGNILPLKELTGLEQLTEVQFSSAKFWIKAYGVPGLKQTNSFAQFLGGNLGTFIGCDETTLYGVDKYLNFQAEIDINKPLRRWIWVKVEFGLPSNMLNFQIFLMLADVLARSSYDESIPETELQYGPNLRASPIKSKTRNVDAEMQEAKSFFWLFETVKIAQQSKANCFWIQRLELAMIIVRARL</sequence>
<dbReference type="EMBL" id="JAKOGI010002065">
    <property type="protein sequence ID" value="KAJ8423062.1"/>
    <property type="molecule type" value="Genomic_DNA"/>
</dbReference>
<evidence type="ECO:0000313" key="1">
    <source>
        <dbReference type="EMBL" id="KAJ8423062.1"/>
    </source>
</evidence>
<organism evidence="1 2">
    <name type="scientific">Carnegiea gigantea</name>
    <dbReference type="NCBI Taxonomy" id="171969"/>
    <lineage>
        <taxon>Eukaryota</taxon>
        <taxon>Viridiplantae</taxon>
        <taxon>Streptophyta</taxon>
        <taxon>Embryophyta</taxon>
        <taxon>Tracheophyta</taxon>
        <taxon>Spermatophyta</taxon>
        <taxon>Magnoliopsida</taxon>
        <taxon>eudicotyledons</taxon>
        <taxon>Gunneridae</taxon>
        <taxon>Pentapetalae</taxon>
        <taxon>Caryophyllales</taxon>
        <taxon>Cactineae</taxon>
        <taxon>Cactaceae</taxon>
        <taxon>Cactoideae</taxon>
        <taxon>Echinocereeae</taxon>
        <taxon>Carnegiea</taxon>
    </lineage>
</organism>